<dbReference type="OrthoDB" id="283575at2759"/>
<feature type="disulfide bond" evidence="6">
    <location>
        <begin position="239"/>
        <end position="248"/>
    </location>
</feature>
<evidence type="ECO:0000256" key="6">
    <source>
        <dbReference type="PROSITE-ProRule" id="PRU00076"/>
    </source>
</evidence>
<accession>A0A8J9Z195</accession>
<feature type="disulfide bond" evidence="6">
    <location>
        <begin position="32"/>
        <end position="49"/>
    </location>
</feature>
<evidence type="ECO:0000313" key="9">
    <source>
        <dbReference type="EMBL" id="CAH1245332.1"/>
    </source>
</evidence>
<protein>
    <submittedName>
        <fullName evidence="9">FAT1 protein</fullName>
    </submittedName>
</protein>
<keyword evidence="1 6" id="KW-0245">EGF-like domain</keyword>
<dbReference type="FunFam" id="2.10.25.10:FF:000006">
    <property type="entry name" value="Versican core protein-like isoform 1"/>
    <property type="match status" value="1"/>
</dbReference>
<dbReference type="PANTHER" id="PTHR12916:SF4">
    <property type="entry name" value="UNINFLATABLE, ISOFORM C"/>
    <property type="match status" value="1"/>
</dbReference>
<organism evidence="9 10">
    <name type="scientific">Branchiostoma lanceolatum</name>
    <name type="common">Common lancelet</name>
    <name type="synonym">Amphioxus lanceolatum</name>
    <dbReference type="NCBI Taxonomy" id="7740"/>
    <lineage>
        <taxon>Eukaryota</taxon>
        <taxon>Metazoa</taxon>
        <taxon>Chordata</taxon>
        <taxon>Cephalochordata</taxon>
        <taxon>Leptocardii</taxon>
        <taxon>Amphioxiformes</taxon>
        <taxon>Branchiostomatidae</taxon>
        <taxon>Branchiostoma</taxon>
    </lineage>
</organism>
<reference evidence="9" key="1">
    <citation type="submission" date="2022-01" db="EMBL/GenBank/DDBJ databases">
        <authorList>
            <person name="Braso-Vives M."/>
        </authorList>
    </citation>
    <scope>NUCLEOTIDE SEQUENCE</scope>
</reference>
<keyword evidence="4 6" id="KW-1015">Disulfide bond</keyword>
<gene>
    <name evidence="9" type="primary">FAT1</name>
    <name evidence="9" type="ORF">BLAG_LOCUS7699</name>
</gene>
<evidence type="ECO:0000256" key="1">
    <source>
        <dbReference type="ARBA" id="ARBA00022536"/>
    </source>
</evidence>
<dbReference type="Pfam" id="PF00008">
    <property type="entry name" value="EGF"/>
    <property type="match status" value="1"/>
</dbReference>
<keyword evidence="10" id="KW-1185">Reference proteome</keyword>
<dbReference type="InterPro" id="IPR018097">
    <property type="entry name" value="EGF_Ca-bd_CS"/>
</dbReference>
<keyword evidence="2 7" id="KW-0732">Signal</keyword>
<dbReference type="InterPro" id="IPR000152">
    <property type="entry name" value="EGF-type_Asp/Asn_hydroxyl_site"/>
</dbReference>
<dbReference type="SUPFAM" id="SSF57196">
    <property type="entry name" value="EGF/Laminin"/>
    <property type="match status" value="3"/>
</dbReference>
<evidence type="ECO:0000256" key="3">
    <source>
        <dbReference type="ARBA" id="ARBA00022737"/>
    </source>
</evidence>
<keyword evidence="5" id="KW-0325">Glycoprotein</keyword>
<dbReference type="EMBL" id="OV696699">
    <property type="protein sequence ID" value="CAH1245332.1"/>
    <property type="molecule type" value="Genomic_DNA"/>
</dbReference>
<evidence type="ECO:0000256" key="5">
    <source>
        <dbReference type="ARBA" id="ARBA00023180"/>
    </source>
</evidence>
<feature type="disulfide bond" evidence="6">
    <location>
        <begin position="201"/>
        <end position="210"/>
    </location>
</feature>
<evidence type="ECO:0000259" key="8">
    <source>
        <dbReference type="PROSITE" id="PS50026"/>
    </source>
</evidence>
<evidence type="ECO:0000313" key="10">
    <source>
        <dbReference type="Proteomes" id="UP000838412"/>
    </source>
</evidence>
<sequence length="406" mass="44424">MMWRLLVLAALVRFGSPQYIIGSGDSCPWDFCQNGGLCIAGADGEPDTCECLYGYSGTNCETRDCSTVFITTYDQSAPLVGNSDVIGLYTREKSQYNGRDLYKHYHFDGWLFYMSAEGLWLAGGTIGSWPAFMVAENAQEYPDQTWGPFHLWGTDSFTEEPNLIIRCTADPPCASSPCQNGGACIQHDDYSVSEPYYTCDCLSGFYGTNCENNTDECASNPCFNGATCVDGVDSYTCECIFGTIETHCERVLPFFREQFLIYEENPTTAPIECYVCDSTSDGHCDVDQSTLSDEFHNSTNTTQACSSGACWIARTAVNGQLVSYQRACTYNNIECDDVLALEHCQEDQADTKVCYRRCTGNRCNGALLTGDAVFVLPDSGSGGAANIGPRWLLLLLTAALSVIVNG</sequence>
<evidence type="ECO:0000256" key="4">
    <source>
        <dbReference type="ARBA" id="ARBA00023157"/>
    </source>
</evidence>
<feature type="chain" id="PRO_5035458189" evidence="7">
    <location>
        <begin position="18"/>
        <end position="406"/>
    </location>
</feature>
<evidence type="ECO:0000256" key="7">
    <source>
        <dbReference type="SAM" id="SignalP"/>
    </source>
</evidence>
<proteinExistence type="predicted"/>
<feature type="disulfide bond" evidence="6">
    <location>
        <begin position="51"/>
        <end position="60"/>
    </location>
</feature>
<dbReference type="CDD" id="cd00054">
    <property type="entry name" value="EGF_CA"/>
    <property type="match status" value="2"/>
</dbReference>
<feature type="domain" description="EGF-like" evidence="8">
    <location>
        <begin position="169"/>
        <end position="211"/>
    </location>
</feature>
<feature type="signal peptide" evidence="7">
    <location>
        <begin position="1"/>
        <end position="17"/>
    </location>
</feature>
<dbReference type="InterPro" id="IPR000742">
    <property type="entry name" value="EGF"/>
</dbReference>
<feature type="domain" description="EGF-like" evidence="8">
    <location>
        <begin position="213"/>
        <end position="249"/>
    </location>
</feature>
<dbReference type="GO" id="GO:0005509">
    <property type="term" value="F:calcium ion binding"/>
    <property type="evidence" value="ECO:0007669"/>
    <property type="project" value="InterPro"/>
</dbReference>
<dbReference type="PROSITE" id="PS00010">
    <property type="entry name" value="ASX_HYDROXYL"/>
    <property type="match status" value="1"/>
</dbReference>
<feature type="domain" description="EGF-like" evidence="8">
    <location>
        <begin position="23"/>
        <end position="61"/>
    </location>
</feature>
<keyword evidence="3" id="KW-0677">Repeat</keyword>
<comment type="caution">
    <text evidence="6">Lacks conserved residue(s) required for the propagation of feature annotation.</text>
</comment>
<dbReference type="FunFam" id="2.10.25.10:FF:000012">
    <property type="entry name" value="Delta-like protein"/>
    <property type="match status" value="1"/>
</dbReference>
<dbReference type="PROSITE" id="PS01186">
    <property type="entry name" value="EGF_2"/>
    <property type="match status" value="2"/>
</dbReference>
<dbReference type="Proteomes" id="UP000838412">
    <property type="component" value="Chromosome 14"/>
</dbReference>
<dbReference type="Gene3D" id="2.10.25.10">
    <property type="entry name" value="Laminin"/>
    <property type="match status" value="3"/>
</dbReference>
<dbReference type="AlphaFoldDB" id="A0A8J9Z195"/>
<name>A0A8J9Z195_BRALA</name>
<dbReference type="PANTHER" id="PTHR12916">
    <property type="entry name" value="CYTOCHROME C OXIDASE POLYPEPTIDE VIC-2"/>
    <property type="match status" value="1"/>
</dbReference>
<dbReference type="PROSITE" id="PS50026">
    <property type="entry name" value="EGF_3"/>
    <property type="match status" value="3"/>
</dbReference>
<dbReference type="InterPro" id="IPR001881">
    <property type="entry name" value="EGF-like_Ca-bd_dom"/>
</dbReference>
<dbReference type="SMART" id="SM00181">
    <property type="entry name" value="EGF"/>
    <property type="match status" value="3"/>
</dbReference>
<evidence type="ECO:0000256" key="2">
    <source>
        <dbReference type="ARBA" id="ARBA00022729"/>
    </source>
</evidence>
<dbReference type="PROSITE" id="PS01187">
    <property type="entry name" value="EGF_CA"/>
    <property type="match status" value="1"/>
</dbReference>
<dbReference type="PROSITE" id="PS00022">
    <property type="entry name" value="EGF_1"/>
    <property type="match status" value="2"/>
</dbReference>
<dbReference type="SMART" id="SM00179">
    <property type="entry name" value="EGF_CA"/>
    <property type="match status" value="2"/>
</dbReference>